<dbReference type="InterPro" id="IPR011990">
    <property type="entry name" value="TPR-like_helical_dom_sf"/>
</dbReference>
<accession>A0A4Q1S8W7</accession>
<evidence type="ECO:0000313" key="3">
    <source>
        <dbReference type="EMBL" id="RXS93447.1"/>
    </source>
</evidence>
<dbReference type="AlphaFoldDB" id="A0A4Q1S8W7"/>
<evidence type="ECO:0000256" key="1">
    <source>
        <dbReference type="SAM" id="MobiDB-lite"/>
    </source>
</evidence>
<dbReference type="RefSeq" id="WP_129209990.1">
    <property type="nucleotide sequence ID" value="NZ_BMGU01000002.1"/>
</dbReference>
<dbReference type="OrthoDB" id="104407at2"/>
<dbReference type="Proteomes" id="UP000290253">
    <property type="component" value="Unassembled WGS sequence"/>
</dbReference>
<feature type="region of interest" description="Disordered" evidence="1">
    <location>
        <begin position="44"/>
        <end position="73"/>
    </location>
</feature>
<feature type="compositionally biased region" description="Basic and acidic residues" evidence="1">
    <location>
        <begin position="555"/>
        <end position="567"/>
    </location>
</feature>
<dbReference type="Gene3D" id="1.25.40.10">
    <property type="entry name" value="Tetratricopeptide repeat domain"/>
    <property type="match status" value="1"/>
</dbReference>
<evidence type="ECO:0000256" key="2">
    <source>
        <dbReference type="SAM" id="SignalP"/>
    </source>
</evidence>
<feature type="signal peptide" evidence="2">
    <location>
        <begin position="1"/>
        <end position="34"/>
    </location>
</feature>
<organism evidence="3 4">
    <name type="scientific">Silvibacterium dinghuense</name>
    <dbReference type="NCBI Taxonomy" id="1560006"/>
    <lineage>
        <taxon>Bacteria</taxon>
        <taxon>Pseudomonadati</taxon>
        <taxon>Acidobacteriota</taxon>
        <taxon>Terriglobia</taxon>
        <taxon>Terriglobales</taxon>
        <taxon>Acidobacteriaceae</taxon>
        <taxon>Silvibacterium</taxon>
    </lineage>
</organism>
<feature type="region of interest" description="Disordered" evidence="1">
    <location>
        <begin position="554"/>
        <end position="615"/>
    </location>
</feature>
<dbReference type="EMBL" id="SDMK01000005">
    <property type="protein sequence ID" value="RXS93447.1"/>
    <property type="molecule type" value="Genomic_DNA"/>
</dbReference>
<comment type="caution">
    <text evidence="3">The sequence shown here is derived from an EMBL/GenBank/DDBJ whole genome shotgun (WGS) entry which is preliminary data.</text>
</comment>
<keyword evidence="4" id="KW-1185">Reference proteome</keyword>
<evidence type="ECO:0000313" key="4">
    <source>
        <dbReference type="Proteomes" id="UP000290253"/>
    </source>
</evidence>
<feature type="compositionally biased region" description="Low complexity" evidence="1">
    <location>
        <begin position="48"/>
        <end position="72"/>
    </location>
</feature>
<feature type="compositionally biased region" description="Polar residues" evidence="1">
    <location>
        <begin position="595"/>
        <end position="615"/>
    </location>
</feature>
<sequence>MPFFRPSIFSVSRSLVSVAAPILAASLGVAPAIAQSSSIGQPAPVKVQNSGNGPNSGAAAHAAAQAKSSSPALMDPAGPTISLQNSEALFDVAVALNACGYDAGLEQSDPIRLRVRQQVNEMTQQSADARDARDKICSFIDQHRLSGASRDLSQYVSLALFLNPPPELSPSVDEEEMPPDSTQVENIWPLLRDFVQKAQLHVIWVEDHAAYDALISQFHDPLTKMIVDTNAYLKIPASTYDGRRFLVVLEPLLSPAETNARVYGADYVVVVSPANGTIRMDDVRHTYLHYQLEPLLYARSTAMDRLLPFLKVVKDAPLDFVYRSDIVSLVIESMIRAIEARTMETGVVIHALPSDTERPDMEAIFKQHNAEVQKDAQIRQQSVSHSMSLGFVLTQYFYNQLINFEKSPESFQEAIGEMVYGMPVDEEINRAKNVRFVEEGSTDVIARTPRQPRGLDLAELDLIKGDATSASSLAQKALDQKTGDPARANFILARADLVEGHMDDAEKAFRETVRLSQDPRMSAWSHIYLGRILDVEEERDQAVAEYKAALTVRDGQPDTKAAAEKGVKAPFTLPKHEESDSDAEDDGKAPAKPQGTASPDSGSTQAAPQNSQPQR</sequence>
<keyword evidence="2" id="KW-0732">Signal</keyword>
<name>A0A4Q1S8W7_9BACT</name>
<dbReference type="SUPFAM" id="SSF48452">
    <property type="entry name" value="TPR-like"/>
    <property type="match status" value="1"/>
</dbReference>
<gene>
    <name evidence="3" type="ORF">ESZ00_19095</name>
</gene>
<feature type="chain" id="PRO_5020677684" evidence="2">
    <location>
        <begin position="35"/>
        <end position="615"/>
    </location>
</feature>
<protein>
    <submittedName>
        <fullName evidence="3">Uncharacterized protein</fullName>
    </submittedName>
</protein>
<reference evidence="3 4" key="1">
    <citation type="journal article" date="2016" name="Int. J. Syst. Evol. Microbiol.">
        <title>Acidipila dinghuensis sp. nov., an acidobacterium isolated from forest soil.</title>
        <authorList>
            <person name="Jiang Y.W."/>
            <person name="Wang J."/>
            <person name="Chen M.H."/>
            <person name="Lv Y.Y."/>
            <person name="Qiu L.H."/>
        </authorList>
    </citation>
    <scope>NUCLEOTIDE SEQUENCE [LARGE SCALE GENOMIC DNA]</scope>
    <source>
        <strain evidence="3 4">DHOF10</strain>
    </source>
</reference>
<proteinExistence type="predicted"/>